<dbReference type="Proteomes" id="UP000694568">
    <property type="component" value="Unplaced"/>
</dbReference>
<feature type="domain" description="C-type lectin" evidence="2">
    <location>
        <begin position="49"/>
        <end position="142"/>
    </location>
</feature>
<dbReference type="GeneTree" id="ENSGT01140000284552"/>
<organism evidence="3 4">
    <name type="scientific">Sander lucioperca</name>
    <name type="common">Pike-perch</name>
    <name type="synonym">Perca lucioperca</name>
    <dbReference type="NCBI Taxonomy" id="283035"/>
    <lineage>
        <taxon>Eukaryota</taxon>
        <taxon>Metazoa</taxon>
        <taxon>Chordata</taxon>
        <taxon>Craniata</taxon>
        <taxon>Vertebrata</taxon>
        <taxon>Euteleostomi</taxon>
        <taxon>Actinopterygii</taxon>
        <taxon>Neopterygii</taxon>
        <taxon>Teleostei</taxon>
        <taxon>Neoteleostei</taxon>
        <taxon>Acanthomorphata</taxon>
        <taxon>Eupercaria</taxon>
        <taxon>Perciformes</taxon>
        <taxon>Percoidei</taxon>
        <taxon>Percidae</taxon>
        <taxon>Luciopercinae</taxon>
        <taxon>Sander</taxon>
    </lineage>
</organism>
<dbReference type="Gene3D" id="3.10.100.10">
    <property type="entry name" value="Mannose-Binding Protein A, subunit A"/>
    <property type="match status" value="1"/>
</dbReference>
<dbReference type="SUPFAM" id="SSF56436">
    <property type="entry name" value="C-type lectin-like"/>
    <property type="match status" value="1"/>
</dbReference>
<dbReference type="PROSITE" id="PS00615">
    <property type="entry name" value="C_TYPE_LECTIN_1"/>
    <property type="match status" value="1"/>
</dbReference>
<evidence type="ECO:0000256" key="1">
    <source>
        <dbReference type="ARBA" id="ARBA00023157"/>
    </source>
</evidence>
<proteinExistence type="predicted"/>
<evidence type="ECO:0000259" key="2">
    <source>
        <dbReference type="PROSITE" id="PS50041"/>
    </source>
</evidence>
<dbReference type="AlphaFoldDB" id="A0A8C9YUX1"/>
<accession>A0A8C9YUX1</accession>
<protein>
    <recommendedName>
        <fullName evidence="2">C-type lectin domain-containing protein</fullName>
    </recommendedName>
</protein>
<dbReference type="InterPro" id="IPR001304">
    <property type="entry name" value="C-type_lectin-like"/>
</dbReference>
<dbReference type="InterPro" id="IPR016187">
    <property type="entry name" value="CTDL_fold"/>
</dbReference>
<evidence type="ECO:0000313" key="3">
    <source>
        <dbReference type="Ensembl" id="ENSSLUP00000031481.1"/>
    </source>
</evidence>
<dbReference type="PROSITE" id="PS50041">
    <property type="entry name" value="C_TYPE_LECTIN_2"/>
    <property type="match status" value="1"/>
</dbReference>
<name>A0A8C9YUX1_SANLU</name>
<dbReference type="Ensembl" id="ENSSLUT00000032488.1">
    <property type="protein sequence ID" value="ENSSLUP00000031481.1"/>
    <property type="gene ID" value="ENSSLUG00000014076.1"/>
</dbReference>
<dbReference type="InterPro" id="IPR050111">
    <property type="entry name" value="C-type_lectin/snaclec_domain"/>
</dbReference>
<reference evidence="3" key="2">
    <citation type="submission" date="2025-09" db="UniProtKB">
        <authorList>
            <consortium name="Ensembl"/>
        </authorList>
    </citation>
    <scope>IDENTIFICATION</scope>
</reference>
<sequence>TEEREDWKRKLSTFGEYEDKTEYRNIIKRVFSILLSQTDNYSQHGWVYFNHSFYYISSIGKSWQEGRDDCQQRDADLIIINNKEEQVCKRAKSVCKTHERKGVKSNQWTLRWKEDCGEIMSYNNENSWNDITCKTQNYWICEKVLAL</sequence>
<dbReference type="PANTHER" id="PTHR22803">
    <property type="entry name" value="MANNOSE, PHOSPHOLIPASE, LECTIN RECEPTOR RELATED"/>
    <property type="match status" value="1"/>
</dbReference>
<dbReference type="InterPro" id="IPR018378">
    <property type="entry name" value="C-type_lectin_CS"/>
</dbReference>
<reference evidence="3" key="1">
    <citation type="submission" date="2025-08" db="UniProtKB">
        <authorList>
            <consortium name="Ensembl"/>
        </authorList>
    </citation>
    <scope>IDENTIFICATION</scope>
</reference>
<evidence type="ECO:0000313" key="4">
    <source>
        <dbReference type="Proteomes" id="UP000694568"/>
    </source>
</evidence>
<dbReference type="InterPro" id="IPR016186">
    <property type="entry name" value="C-type_lectin-like/link_sf"/>
</dbReference>
<keyword evidence="4" id="KW-1185">Reference proteome</keyword>
<keyword evidence="1" id="KW-1015">Disulfide bond</keyword>